<keyword evidence="4" id="KW-1185">Reference proteome</keyword>
<dbReference type="Pfam" id="PF13413">
    <property type="entry name" value="HTH_25"/>
    <property type="match status" value="1"/>
</dbReference>
<dbReference type="SUPFAM" id="SSF47413">
    <property type="entry name" value="lambda repressor-like DNA-binding domains"/>
    <property type="match status" value="1"/>
</dbReference>
<proteinExistence type="predicted"/>
<dbReference type="PANTHER" id="PTHR34475:SF1">
    <property type="entry name" value="CYTOSKELETON PROTEIN RODZ"/>
    <property type="match status" value="1"/>
</dbReference>
<dbReference type="eggNOG" id="COG1426">
    <property type="taxonomic scope" value="Bacteria"/>
</dbReference>
<feature type="domain" description="HTH cro/C1-type" evidence="2">
    <location>
        <begin position="18"/>
        <end position="47"/>
    </location>
</feature>
<dbReference type="Pfam" id="PF13464">
    <property type="entry name" value="RodZ_C"/>
    <property type="match status" value="1"/>
</dbReference>
<reference evidence="3 4" key="2">
    <citation type="journal article" date="2011" name="Stand. Genomic Sci.">
        <title>Complete genome sequence of Tolumonas auensis type strain (TA 4).</title>
        <authorList>
            <person name="Chertkov O."/>
            <person name="Copeland A."/>
            <person name="Lucas S."/>
            <person name="Lapidus A."/>
            <person name="Berry K.W."/>
            <person name="Detter J.C."/>
            <person name="Del Rio T.G."/>
            <person name="Hammon N."/>
            <person name="Dalin E."/>
            <person name="Tice H."/>
            <person name="Pitluck S."/>
            <person name="Richardson P."/>
            <person name="Bruce D."/>
            <person name="Goodwin L."/>
            <person name="Han C."/>
            <person name="Tapia R."/>
            <person name="Saunders E."/>
            <person name="Schmutz J."/>
            <person name="Brettin T."/>
            <person name="Larimer F."/>
            <person name="Land M."/>
            <person name="Hauser L."/>
            <person name="Spring S."/>
            <person name="Rohde M."/>
            <person name="Kyrpides N.C."/>
            <person name="Ivanova N."/>
            <person name="Goker M."/>
            <person name="Beller H.R."/>
            <person name="Klenk H.P."/>
            <person name="Woyke T."/>
        </authorList>
    </citation>
    <scope>NUCLEOTIDE SEQUENCE [LARGE SCALE GENOMIC DNA]</scope>
    <source>
        <strain evidence="4">DSM 9187 / TA4</strain>
    </source>
</reference>
<dbReference type="InterPro" id="IPR025194">
    <property type="entry name" value="RodZ-like_C"/>
</dbReference>
<keyword evidence="1" id="KW-0812">Transmembrane</keyword>
<dbReference type="PANTHER" id="PTHR34475">
    <property type="match status" value="1"/>
</dbReference>
<name>C4LC36_TOLAT</name>
<dbReference type="Proteomes" id="UP000009073">
    <property type="component" value="Chromosome"/>
</dbReference>
<organism evidence="3 4">
    <name type="scientific">Tolumonas auensis (strain DSM 9187 / NBRC 110442 / TA 4)</name>
    <dbReference type="NCBI Taxonomy" id="595494"/>
    <lineage>
        <taxon>Bacteria</taxon>
        <taxon>Pseudomonadati</taxon>
        <taxon>Pseudomonadota</taxon>
        <taxon>Gammaproteobacteria</taxon>
        <taxon>Aeromonadales</taxon>
        <taxon>Aeromonadaceae</taxon>
        <taxon>Tolumonas</taxon>
    </lineage>
</organism>
<evidence type="ECO:0000259" key="2">
    <source>
        <dbReference type="PROSITE" id="PS50943"/>
    </source>
</evidence>
<dbReference type="NCBIfam" id="NF008109">
    <property type="entry name" value="PRK10856.1"/>
    <property type="match status" value="1"/>
</dbReference>
<dbReference type="STRING" id="595494.Tola_0887"/>
<gene>
    <name evidence="3" type="ordered locus">Tola_0887</name>
</gene>
<protein>
    <submittedName>
        <fullName evidence="3">Transcriptional regulator, XRE family</fullName>
    </submittedName>
</protein>
<reference evidence="4" key="1">
    <citation type="submission" date="2009-05" db="EMBL/GenBank/DDBJ databases">
        <title>Complete sequence of Tolumonas auensis DSM 9187.</title>
        <authorList>
            <consortium name="US DOE Joint Genome Institute"/>
            <person name="Lucas S."/>
            <person name="Copeland A."/>
            <person name="Lapidus A."/>
            <person name="Glavina del Rio T."/>
            <person name="Tice H."/>
            <person name="Bruce D."/>
            <person name="Goodwin L."/>
            <person name="Pitluck S."/>
            <person name="Chertkov O."/>
            <person name="Brettin T."/>
            <person name="Detter J.C."/>
            <person name="Han C."/>
            <person name="Larimer F."/>
            <person name="Land M."/>
            <person name="Hauser L."/>
            <person name="Kyrpides N."/>
            <person name="Mikhailova N."/>
            <person name="Spring S."/>
            <person name="Beller H."/>
        </authorList>
    </citation>
    <scope>NUCLEOTIDE SEQUENCE [LARGE SCALE GENOMIC DNA]</scope>
    <source>
        <strain evidence="4">DSM 9187 / TA4</strain>
    </source>
</reference>
<dbReference type="GO" id="GO:0003677">
    <property type="term" value="F:DNA binding"/>
    <property type="evidence" value="ECO:0007669"/>
    <property type="project" value="InterPro"/>
</dbReference>
<dbReference type="InterPro" id="IPR001387">
    <property type="entry name" value="Cro/C1-type_HTH"/>
</dbReference>
<dbReference type="CDD" id="cd00093">
    <property type="entry name" value="HTH_XRE"/>
    <property type="match status" value="1"/>
</dbReference>
<dbReference type="HOGENOM" id="CLU_047530_3_1_6"/>
<keyword evidence="1" id="KW-0472">Membrane</keyword>
<dbReference type="Gene3D" id="1.10.260.40">
    <property type="entry name" value="lambda repressor-like DNA-binding domains"/>
    <property type="match status" value="1"/>
</dbReference>
<dbReference type="KEGG" id="tau:Tola_0887"/>
<dbReference type="RefSeq" id="WP_012729114.1">
    <property type="nucleotide sequence ID" value="NC_012691.1"/>
</dbReference>
<dbReference type="InterPro" id="IPR010982">
    <property type="entry name" value="Lambda_DNA-bd_dom_sf"/>
</dbReference>
<feature type="transmembrane region" description="Helical" evidence="1">
    <location>
        <begin position="113"/>
        <end position="132"/>
    </location>
</feature>
<evidence type="ECO:0000256" key="1">
    <source>
        <dbReference type="SAM" id="Phobius"/>
    </source>
</evidence>
<dbReference type="AlphaFoldDB" id="C4LC36"/>
<dbReference type="InterPro" id="IPR050400">
    <property type="entry name" value="Bact_Cytoskel_RodZ"/>
</dbReference>
<accession>C4LC36</accession>
<dbReference type="EMBL" id="CP001616">
    <property type="protein sequence ID" value="ACQ92515.1"/>
    <property type="molecule type" value="Genomic_DNA"/>
</dbReference>
<evidence type="ECO:0000313" key="3">
    <source>
        <dbReference type="EMBL" id="ACQ92515.1"/>
    </source>
</evidence>
<dbReference type="SMART" id="SM00530">
    <property type="entry name" value="HTH_XRE"/>
    <property type="match status" value="1"/>
</dbReference>
<dbReference type="OrthoDB" id="9790252at2"/>
<keyword evidence="1" id="KW-1133">Transmembrane helix</keyword>
<dbReference type="PROSITE" id="PS50943">
    <property type="entry name" value="HTH_CROC1"/>
    <property type="match status" value="1"/>
</dbReference>
<sequence length="343" mass="36732">MTTEQRHETAQLTPGTILKTAREQRGLSQQDVAHRLNLRISLIRDIEEDRFDQKTASTFTRGYLKTYARFVGANEEAVVAAYDGLGLDDKKYSEMYSFSGRTQREASEHRVRLISWVLCIGLIGLGGTWWWLQPTEEPVPTSINEAGQLVVKAVNEAALAVNPVSSATSVATESLPVPTIPDVMNTSSSAVPASADVAEENDTEGQAPTVLTDTAVDAEAQEQSAVVPAPMVAAVAATSAAASTAVSTAASTEETAVAVDPSVALQLQFKETCWLRVTDATGKSILEGTKNAGDKISLSGKEPFSLTIGAPRAVSIYFHGQEVDMSSYIRQGVVARYKLPLKN</sequence>
<evidence type="ECO:0000313" key="4">
    <source>
        <dbReference type="Proteomes" id="UP000009073"/>
    </source>
</evidence>